<gene>
    <name evidence="2" type="ORF">ETH_00043885</name>
</gene>
<dbReference type="RefSeq" id="XP_013235304.1">
    <property type="nucleotide sequence ID" value="XM_013379850.1"/>
</dbReference>
<sequence>SSKHKAAAAPRSPAAALGPPAGGGPPKEGGPLKGPQCSSSSSCCSSEEALQQGSPSIHETLECVLSRSIRSCLEEQEAKGGFFPVGAPLVDSIKAAVAAAAASLQETDENCAAPTQPLAAALWEDPGGPLQEPGRGATQAEGGPLGAPGGCAKRCRQEAGAAAAAAAAPAFAASPEPNYKRLRHLLNAATAPPPSLSCPLPTLLSQERAEGAPKGAPVPGATPGAPKGAPVGGPPPVAPKGAPQPAGGPQQQEGGDRELGAPSLQEVRGAAAETAAAVAAAAGGAAAAETTSEKLKGTVCV</sequence>
<evidence type="ECO:0000313" key="2">
    <source>
        <dbReference type="EMBL" id="CDJ44556.1"/>
    </source>
</evidence>
<protein>
    <submittedName>
        <fullName evidence="2">Uncharacterized protein</fullName>
    </submittedName>
</protein>
<feature type="non-terminal residue" evidence="2">
    <location>
        <position position="1"/>
    </location>
</feature>
<feature type="compositionally biased region" description="Low complexity" evidence="1">
    <location>
        <begin position="239"/>
        <end position="253"/>
    </location>
</feature>
<dbReference type="GeneID" id="25257816"/>
<dbReference type="OrthoDB" id="349003at2759"/>
<evidence type="ECO:0000256" key="1">
    <source>
        <dbReference type="SAM" id="MobiDB-lite"/>
    </source>
</evidence>
<feature type="compositionally biased region" description="Basic and acidic residues" evidence="1">
    <location>
        <begin position="291"/>
        <end position="301"/>
    </location>
</feature>
<accession>U6L318</accession>
<dbReference type="Proteomes" id="UP000030747">
    <property type="component" value="Unassembled WGS sequence"/>
</dbReference>
<feature type="region of interest" description="Disordered" evidence="1">
    <location>
        <begin position="123"/>
        <end position="145"/>
    </location>
</feature>
<dbReference type="VEuPathDB" id="ToxoDB:ETH_00043885"/>
<feature type="region of interest" description="Disordered" evidence="1">
    <location>
        <begin position="208"/>
        <end position="301"/>
    </location>
</feature>
<organism evidence="2 3">
    <name type="scientific">Eimeria tenella</name>
    <name type="common">Coccidian parasite</name>
    <dbReference type="NCBI Taxonomy" id="5802"/>
    <lineage>
        <taxon>Eukaryota</taxon>
        <taxon>Sar</taxon>
        <taxon>Alveolata</taxon>
        <taxon>Apicomplexa</taxon>
        <taxon>Conoidasida</taxon>
        <taxon>Coccidia</taxon>
        <taxon>Eucoccidiorida</taxon>
        <taxon>Eimeriorina</taxon>
        <taxon>Eimeriidae</taxon>
        <taxon>Eimeria</taxon>
    </lineage>
</organism>
<dbReference type="AlphaFoldDB" id="U6L318"/>
<feature type="compositionally biased region" description="Low complexity" evidence="1">
    <location>
        <begin position="212"/>
        <end position="229"/>
    </location>
</feature>
<feature type="compositionally biased region" description="Low complexity" evidence="1">
    <location>
        <begin position="269"/>
        <end position="290"/>
    </location>
</feature>
<evidence type="ECO:0000313" key="3">
    <source>
        <dbReference type="Proteomes" id="UP000030747"/>
    </source>
</evidence>
<feature type="compositionally biased region" description="Polar residues" evidence="1">
    <location>
        <begin position="48"/>
        <end position="57"/>
    </location>
</feature>
<feature type="compositionally biased region" description="Low complexity" evidence="1">
    <location>
        <begin position="33"/>
        <end position="46"/>
    </location>
</feature>
<dbReference type="VEuPathDB" id="ToxoDB:ETH2_0527300"/>
<dbReference type="EMBL" id="HG677287">
    <property type="protein sequence ID" value="CDJ44556.1"/>
    <property type="molecule type" value="Genomic_DNA"/>
</dbReference>
<name>U6L318_EIMTE</name>
<feature type="compositionally biased region" description="Low complexity" evidence="1">
    <location>
        <begin position="7"/>
        <end position="19"/>
    </location>
</feature>
<reference evidence="2" key="2">
    <citation type="submission" date="2013-10" db="EMBL/GenBank/DDBJ databases">
        <authorList>
            <person name="Aslett M."/>
        </authorList>
    </citation>
    <scope>NUCLEOTIDE SEQUENCE [LARGE SCALE GENOMIC DNA]</scope>
    <source>
        <strain evidence="2">Houghton</strain>
    </source>
</reference>
<keyword evidence="3" id="KW-1185">Reference proteome</keyword>
<proteinExistence type="predicted"/>
<reference evidence="2" key="1">
    <citation type="submission" date="2013-10" db="EMBL/GenBank/DDBJ databases">
        <title>Genomic analysis of the causative agents of coccidiosis in chickens.</title>
        <authorList>
            <person name="Reid A.J."/>
            <person name="Blake D."/>
            <person name="Billington K."/>
            <person name="Browne H."/>
            <person name="Dunn M."/>
            <person name="Hung S."/>
            <person name="Kawahara F."/>
            <person name="Miranda-Saavedra D."/>
            <person name="Mourier T."/>
            <person name="Nagra H."/>
            <person name="Otto T.D."/>
            <person name="Rawlings N."/>
            <person name="Sanchez A."/>
            <person name="Sanders M."/>
            <person name="Subramaniam C."/>
            <person name="Tay Y."/>
            <person name="Dear P."/>
            <person name="Doerig C."/>
            <person name="Gruber A."/>
            <person name="Parkinson J."/>
            <person name="Shirley M."/>
            <person name="Wan K.L."/>
            <person name="Berriman M."/>
            <person name="Tomley F."/>
            <person name="Pain A."/>
        </authorList>
    </citation>
    <scope>NUCLEOTIDE SEQUENCE [LARGE SCALE GENOMIC DNA]</scope>
    <source>
        <strain evidence="2">Houghton</strain>
    </source>
</reference>
<feature type="region of interest" description="Disordered" evidence="1">
    <location>
        <begin position="1"/>
        <end position="57"/>
    </location>
</feature>